<dbReference type="EMBL" id="UOED01000137">
    <property type="protein sequence ID" value="VAV99896.1"/>
    <property type="molecule type" value="Genomic_DNA"/>
</dbReference>
<evidence type="ECO:0000259" key="6">
    <source>
        <dbReference type="PROSITE" id="PS51379"/>
    </source>
</evidence>
<dbReference type="SUPFAM" id="SSF54862">
    <property type="entry name" value="4Fe-4S ferredoxins"/>
    <property type="match status" value="1"/>
</dbReference>
<name>A0A3B0SG01_9ZZZZ</name>
<feature type="domain" description="4Fe-4S ferredoxin-type" evidence="6">
    <location>
        <begin position="123"/>
        <end position="158"/>
    </location>
</feature>
<dbReference type="AlphaFoldDB" id="A0A3B0SG01"/>
<keyword evidence="1" id="KW-0004">4Fe-4S</keyword>
<sequence length="286" mass="31685">MKENKADPIIRERNDATDKPKAPLTKVSEHENPRDPLRAKRDFLAKLGLGMTGAAGMALAVTGKSNPAAAAVKSAAKHKTQYAMIIDTRRCIGCHACTVACKSENDVPLGENRCWVEYTEKGSFPNVDRSFLPRLCNHCSKPACVDVCPTGATYKREDDGIVVVDTEVCIGCKYCVQACPYDARYLNPVTGSVDKCDFCFHRVSQGLVPSCVNTCQGRARIFGDINDPDSEVSQLLAKNAYSVLQKGMGTEPNVYYIDADHSDPRDALYKDRYIRVQTHRKEEERR</sequence>
<dbReference type="GO" id="GO:0046872">
    <property type="term" value="F:metal ion binding"/>
    <property type="evidence" value="ECO:0007669"/>
    <property type="project" value="UniProtKB-KW"/>
</dbReference>
<evidence type="ECO:0000313" key="7">
    <source>
        <dbReference type="EMBL" id="VAV99896.1"/>
    </source>
</evidence>
<proteinExistence type="predicted"/>
<evidence type="ECO:0000256" key="2">
    <source>
        <dbReference type="ARBA" id="ARBA00022723"/>
    </source>
</evidence>
<dbReference type="Pfam" id="PF12797">
    <property type="entry name" value="Fer4_2"/>
    <property type="match status" value="1"/>
</dbReference>
<dbReference type="NCBIfam" id="NF045797">
    <property type="entry name" value="DsrO"/>
    <property type="match status" value="1"/>
</dbReference>
<dbReference type="InterPro" id="IPR054822">
    <property type="entry name" value="DsrO-like"/>
</dbReference>
<reference evidence="7" key="1">
    <citation type="submission" date="2018-06" db="EMBL/GenBank/DDBJ databases">
        <authorList>
            <person name="Zhirakovskaya E."/>
        </authorList>
    </citation>
    <scope>NUCLEOTIDE SEQUENCE</scope>
</reference>
<feature type="region of interest" description="Disordered" evidence="5">
    <location>
        <begin position="1"/>
        <end position="36"/>
    </location>
</feature>
<keyword evidence="3" id="KW-0408">Iron</keyword>
<dbReference type="Pfam" id="PF13247">
    <property type="entry name" value="Fer4_11"/>
    <property type="match status" value="1"/>
</dbReference>
<dbReference type="PROSITE" id="PS00198">
    <property type="entry name" value="4FE4S_FER_1"/>
    <property type="match status" value="1"/>
</dbReference>
<evidence type="ECO:0000256" key="3">
    <source>
        <dbReference type="ARBA" id="ARBA00023004"/>
    </source>
</evidence>
<evidence type="ECO:0000256" key="1">
    <source>
        <dbReference type="ARBA" id="ARBA00022485"/>
    </source>
</evidence>
<organism evidence="7">
    <name type="scientific">hydrothermal vent metagenome</name>
    <dbReference type="NCBI Taxonomy" id="652676"/>
    <lineage>
        <taxon>unclassified sequences</taxon>
        <taxon>metagenomes</taxon>
        <taxon>ecological metagenomes</taxon>
    </lineage>
</organism>
<feature type="domain" description="4Fe-4S ferredoxin-type" evidence="6">
    <location>
        <begin position="82"/>
        <end position="112"/>
    </location>
</feature>
<dbReference type="PANTHER" id="PTHR43177:SF3">
    <property type="entry name" value="PROTEIN NRFC HOMOLOG"/>
    <property type="match status" value="1"/>
</dbReference>
<keyword evidence="2" id="KW-0479">Metal-binding</keyword>
<protein>
    <submittedName>
        <fullName evidence="7">Tetrathionate reductase subunit B</fullName>
    </submittedName>
</protein>
<keyword evidence="4" id="KW-0411">Iron-sulfur</keyword>
<dbReference type="Gene3D" id="3.30.70.20">
    <property type="match status" value="2"/>
</dbReference>
<evidence type="ECO:0000256" key="4">
    <source>
        <dbReference type="ARBA" id="ARBA00023014"/>
    </source>
</evidence>
<dbReference type="GO" id="GO:0051539">
    <property type="term" value="F:4 iron, 4 sulfur cluster binding"/>
    <property type="evidence" value="ECO:0007669"/>
    <property type="project" value="UniProtKB-KW"/>
</dbReference>
<dbReference type="InterPro" id="IPR050954">
    <property type="entry name" value="ET_IronSulfur_Cluster-Binding"/>
</dbReference>
<dbReference type="InterPro" id="IPR017896">
    <property type="entry name" value="4Fe4S_Fe-S-bd"/>
</dbReference>
<evidence type="ECO:0000256" key="5">
    <source>
        <dbReference type="SAM" id="MobiDB-lite"/>
    </source>
</evidence>
<dbReference type="PANTHER" id="PTHR43177">
    <property type="entry name" value="PROTEIN NRFC"/>
    <property type="match status" value="1"/>
</dbReference>
<accession>A0A3B0SG01</accession>
<dbReference type="CDD" id="cd10551">
    <property type="entry name" value="PsrB"/>
    <property type="match status" value="1"/>
</dbReference>
<gene>
    <name evidence="7" type="ORF">MNBD_ALPHA02-2055</name>
</gene>
<dbReference type="PROSITE" id="PS51379">
    <property type="entry name" value="4FE4S_FER_2"/>
    <property type="match status" value="3"/>
</dbReference>
<dbReference type="InterPro" id="IPR017900">
    <property type="entry name" value="4Fe4S_Fe_S_CS"/>
</dbReference>
<feature type="domain" description="4Fe-4S ferredoxin-type" evidence="6">
    <location>
        <begin position="160"/>
        <end position="189"/>
    </location>
</feature>